<organism evidence="2">
    <name type="scientific">uncultured beta proteobacterium</name>
    <dbReference type="NCBI Taxonomy" id="86027"/>
    <lineage>
        <taxon>Bacteria</taxon>
        <taxon>Pseudomonadati</taxon>
        <taxon>Pseudomonadota</taxon>
        <taxon>Betaproteobacteria</taxon>
        <taxon>environmental samples</taxon>
    </lineage>
</organism>
<gene>
    <name evidence="2" type="ORF">HGMM_F18H05C03</name>
</gene>
<evidence type="ECO:0000313" key="2">
    <source>
        <dbReference type="EMBL" id="BAL54711.1"/>
    </source>
</evidence>
<reference evidence="2" key="1">
    <citation type="journal article" date="2005" name="Environ. Microbiol.">
        <title>Genetic and functional properties of uncultivated thermophilic crenarchaeotes from a subsurface gold mine as revealed by analysis of genome fragments.</title>
        <authorList>
            <person name="Nunoura T."/>
            <person name="Hirayama H."/>
            <person name="Takami H."/>
            <person name="Oida H."/>
            <person name="Nishi S."/>
            <person name="Shimamura S."/>
            <person name="Suzuki Y."/>
            <person name="Inagaki F."/>
            <person name="Takai K."/>
            <person name="Nealson K.H."/>
            <person name="Horikoshi K."/>
        </authorList>
    </citation>
    <scope>NUCLEOTIDE SEQUENCE</scope>
</reference>
<dbReference type="InterPro" id="IPR001109">
    <property type="entry name" value="Hydrogenase_HupF/HypC"/>
</dbReference>
<dbReference type="EMBL" id="AP011698">
    <property type="protein sequence ID" value="BAL54711.1"/>
    <property type="molecule type" value="Genomic_DNA"/>
</dbReference>
<dbReference type="PANTHER" id="PTHR35177:SF2">
    <property type="entry name" value="HYDROGENASE MATURATION FACTOR HYBG"/>
    <property type="match status" value="1"/>
</dbReference>
<dbReference type="GO" id="GO:0051604">
    <property type="term" value="P:protein maturation"/>
    <property type="evidence" value="ECO:0007669"/>
    <property type="project" value="TreeGrafter"/>
</dbReference>
<dbReference type="GO" id="GO:1902670">
    <property type="term" value="F:carbon dioxide binding"/>
    <property type="evidence" value="ECO:0007669"/>
    <property type="project" value="TreeGrafter"/>
</dbReference>
<reference evidence="2" key="2">
    <citation type="journal article" date="2012" name="PLoS ONE">
        <title>A Deeply Branching Thermophilic Bacterium with an Ancient Acetyl-CoA Pathway Dominates a Subsurface Ecosystem.</title>
        <authorList>
            <person name="Takami H."/>
            <person name="Noguchi H."/>
            <person name="Takaki Y."/>
            <person name="Uchiyama I."/>
            <person name="Toyoda A."/>
            <person name="Nishi S."/>
            <person name="Chee G.-J."/>
            <person name="Arai W."/>
            <person name="Nunoura T."/>
            <person name="Itoh T."/>
            <person name="Hattori M."/>
            <person name="Takai K."/>
        </authorList>
    </citation>
    <scope>NUCLEOTIDE SEQUENCE</scope>
</reference>
<sequence length="102" mass="11144">MMCLGVPMQVVESQGWRALCRGDDGATAWIDCVLVGPQPPGTWLLTHLGVAREILDPIRAEQIRDALAALAAAEAGTAFDPLAFFPDLDREPELPDFLRETR</sequence>
<dbReference type="Pfam" id="PF01455">
    <property type="entry name" value="HupF_HypC"/>
    <property type="match status" value="1"/>
</dbReference>
<dbReference type="AlphaFoldDB" id="H5SEX5"/>
<dbReference type="Gene3D" id="2.30.30.140">
    <property type="match status" value="1"/>
</dbReference>
<dbReference type="PRINTS" id="PR00445">
    <property type="entry name" value="HUPFHYPC"/>
</dbReference>
<dbReference type="GO" id="GO:0005506">
    <property type="term" value="F:iron ion binding"/>
    <property type="evidence" value="ECO:0007669"/>
    <property type="project" value="TreeGrafter"/>
</dbReference>
<dbReference type="SUPFAM" id="SSF159127">
    <property type="entry name" value="HupF/HypC-like"/>
    <property type="match status" value="1"/>
</dbReference>
<dbReference type="NCBIfam" id="TIGR00074">
    <property type="entry name" value="hypC_hupF"/>
    <property type="match status" value="1"/>
</dbReference>
<protein>
    <submittedName>
        <fullName evidence="2">Hydrogenase expression/formation protein HypC</fullName>
    </submittedName>
</protein>
<name>H5SEX5_9PROT</name>
<proteinExistence type="inferred from homology"/>
<accession>H5SEX5</accession>
<evidence type="ECO:0000256" key="1">
    <source>
        <dbReference type="ARBA" id="ARBA00006018"/>
    </source>
</evidence>
<comment type="similarity">
    <text evidence="1">Belongs to the HupF/HypC family.</text>
</comment>
<dbReference type="PANTHER" id="PTHR35177">
    <property type="entry name" value="HYDROGENASE MATURATION FACTOR HYBG"/>
    <property type="match status" value="1"/>
</dbReference>